<dbReference type="PANTHER" id="PTHR34828">
    <property type="entry name" value="TESTIS-EXPRESSED PROTEIN 45"/>
    <property type="match status" value="1"/>
</dbReference>
<feature type="region of interest" description="Disordered" evidence="1">
    <location>
        <begin position="428"/>
        <end position="472"/>
    </location>
</feature>
<feature type="compositionally biased region" description="Basic and acidic residues" evidence="1">
    <location>
        <begin position="154"/>
        <end position="166"/>
    </location>
</feature>
<sequence>MAAGALLPCPRPCPMSQQDFLKASHFSLGPDLRLHEGTMHTTSHRDFAYPTATREPPSLQPPPALLFPTDPRWDREERVSEARRAFPPPSTPPWELLQAQARERTLAMQASNLHLHEDAHAGIGLSNARAAYVWPELPARARERIRGARLIFDRDSLPPGDRDKLRIPPTTHQALFPPHDARPQPRAPSRHLGGPNTLKWDYTRQDGTSYQRQFQALPGPPALMCKRASSTVELGDCKISYGSMCSEQKQAYRPQGLPEDRYDKAQAAAHIHYVNIRPGDGLFHDRTTKAEHFYAREPEPFVLHHDQTPESHILKGNWCPGPGSLDTFMQYFYGQPPPATQPPSRHVPHEKLQSHVTLGEPKLLRCFFKTTMGSDYCPSEWRQVQKAPNLHLQPSNLPQGTGVQVQSHGAPTGWTALLLNPIQGRISFQVSGSSSPETEKSSGGLRAPGHASPARLQGEDRPSGSPAPYVPVPQPVINATLATFHSSPSVSQSRGCLGGWGLGEGTARERMTPLLLRCHEEYGVKAGRGGSHL</sequence>
<feature type="region of interest" description="Disordered" evidence="1">
    <location>
        <begin position="50"/>
        <end position="70"/>
    </location>
</feature>
<evidence type="ECO:0000313" key="3">
    <source>
        <dbReference type="Proteomes" id="UP000006718"/>
    </source>
</evidence>
<dbReference type="VEuPathDB" id="HostDB:ENSMMUG00000057890"/>
<dbReference type="Pfam" id="PF15373">
    <property type="entry name" value="SAXO5-like"/>
    <property type="match status" value="1"/>
</dbReference>
<gene>
    <name evidence="2" type="primary">SAXO5</name>
</gene>
<feature type="compositionally biased region" description="Low complexity" evidence="1">
    <location>
        <begin position="431"/>
        <end position="444"/>
    </location>
</feature>
<dbReference type="FunCoup" id="A0A5F8ARV5">
    <property type="interactions" value="31"/>
</dbReference>
<dbReference type="AlphaFoldDB" id="A0A5F8ARV5"/>
<dbReference type="Ensembl" id="ENSMMUT00000090359.1">
    <property type="protein sequence ID" value="ENSMMUP00000080572.1"/>
    <property type="gene ID" value="ENSMMUG00000057890.1"/>
</dbReference>
<protein>
    <submittedName>
        <fullName evidence="2">Stabilizer of axonemal microtubules 5</fullName>
    </submittedName>
</protein>
<dbReference type="PANTHER" id="PTHR34828:SF1">
    <property type="entry name" value="TESTIS-EXPRESSED PROTEIN 45"/>
    <property type="match status" value="1"/>
</dbReference>
<dbReference type="InterPro" id="IPR028001">
    <property type="entry name" value="SAXO5"/>
</dbReference>
<dbReference type="OMA" id="HFFHGQV"/>
<name>A0A5F8ARV5_MACMU</name>
<reference evidence="2" key="3">
    <citation type="submission" date="2025-08" db="UniProtKB">
        <authorList>
            <consortium name="Ensembl"/>
        </authorList>
    </citation>
    <scope>IDENTIFICATION</scope>
    <source>
        <strain evidence="2">17573</strain>
    </source>
</reference>
<keyword evidence="3" id="KW-1185">Reference proteome</keyword>
<feature type="region of interest" description="Disordered" evidence="1">
    <location>
        <begin position="154"/>
        <end position="197"/>
    </location>
</feature>
<accession>A0A5F8ARV5</accession>
<reference evidence="3" key="1">
    <citation type="journal article" date="2007" name="Science">
        <title>Evolutionary and biomedical insights from the rhesus macaque genome.</title>
        <authorList>
            <person name="Gibbs R.A."/>
            <person name="Rogers J."/>
            <person name="Katze M.G."/>
            <person name="Bumgarner R."/>
            <person name="Weinstock G.M."/>
            <person name="Mardis E.R."/>
            <person name="Remington K.A."/>
            <person name="Strausberg R.L."/>
            <person name="Venter J.C."/>
            <person name="Wilson R.K."/>
            <person name="Batzer M.A."/>
            <person name="Bustamante C.D."/>
            <person name="Eichler E.E."/>
            <person name="Hahn M.W."/>
            <person name="Hardison R.C."/>
            <person name="Makova K.D."/>
            <person name="Miller W."/>
            <person name="Milosavljevic A."/>
            <person name="Palermo R.E."/>
            <person name="Siepel A."/>
            <person name="Sikela J.M."/>
            <person name="Attaway T."/>
            <person name="Bell S."/>
            <person name="Bernard K.E."/>
            <person name="Buhay C.J."/>
            <person name="Chandrabose M.N."/>
            <person name="Dao M."/>
            <person name="Davis C."/>
            <person name="Delehaunty K.D."/>
            <person name="Ding Y."/>
            <person name="Dinh H.H."/>
            <person name="Dugan-Rocha S."/>
            <person name="Fulton L.A."/>
            <person name="Gabisi R.A."/>
            <person name="Garner T.T."/>
            <person name="Godfrey J."/>
            <person name="Hawes A.C."/>
            <person name="Hernandez J."/>
            <person name="Hines S."/>
            <person name="Holder M."/>
            <person name="Hume J."/>
            <person name="Jhangiani S.N."/>
            <person name="Joshi V."/>
            <person name="Khan Z.M."/>
            <person name="Kirkness E.F."/>
            <person name="Cree A."/>
            <person name="Fowler R.G."/>
            <person name="Lee S."/>
            <person name="Lewis L.R."/>
            <person name="Li Z."/>
            <person name="Liu Y.-S."/>
            <person name="Moore S.M."/>
            <person name="Muzny D."/>
            <person name="Nazareth L.V."/>
            <person name="Ngo D.N."/>
            <person name="Okwuonu G.O."/>
            <person name="Pai G."/>
            <person name="Parker D."/>
            <person name="Paul H.A."/>
            <person name="Pfannkoch C."/>
            <person name="Pohl C.S."/>
            <person name="Rogers Y.-H.C."/>
            <person name="Ruiz S.J."/>
            <person name="Sabo A."/>
            <person name="Santibanez J."/>
            <person name="Schneider B.W."/>
            <person name="Smith S.M."/>
            <person name="Sodergren E."/>
            <person name="Svatek A.F."/>
            <person name="Utterback T.R."/>
            <person name="Vattathil S."/>
            <person name="Warren W."/>
            <person name="White C.S."/>
            <person name="Chinwalla A.T."/>
            <person name="Feng Y."/>
            <person name="Halpern A.L."/>
            <person name="Hillier L.W."/>
            <person name="Huang X."/>
            <person name="Minx P."/>
            <person name="Nelson J.O."/>
            <person name="Pepin K.H."/>
            <person name="Qin X."/>
            <person name="Sutton G.G."/>
            <person name="Venter E."/>
            <person name="Walenz B.P."/>
            <person name="Wallis J.W."/>
            <person name="Worley K.C."/>
            <person name="Yang S.-P."/>
            <person name="Jones S.M."/>
            <person name="Marra M.A."/>
            <person name="Rocchi M."/>
            <person name="Schein J.E."/>
            <person name="Baertsch R."/>
            <person name="Clarke L."/>
            <person name="Csuros M."/>
            <person name="Glasscock J."/>
            <person name="Harris R.A."/>
            <person name="Havlak P."/>
            <person name="Jackson A.R."/>
            <person name="Jiang H."/>
            <person name="Liu Y."/>
            <person name="Messina D.N."/>
            <person name="Shen Y."/>
            <person name="Song H.X.-Z."/>
            <person name="Wylie T."/>
            <person name="Zhang L."/>
            <person name="Birney E."/>
            <person name="Han K."/>
            <person name="Konkel M.K."/>
            <person name="Lee J."/>
            <person name="Smit A.F.A."/>
            <person name="Ullmer B."/>
            <person name="Wang H."/>
            <person name="Xing J."/>
            <person name="Burhans R."/>
            <person name="Cheng Z."/>
            <person name="Karro J.E."/>
            <person name="Ma J."/>
            <person name="Raney B."/>
            <person name="She X."/>
            <person name="Cox M.J."/>
            <person name="Demuth J.P."/>
            <person name="Dumas L.J."/>
            <person name="Han S.-G."/>
            <person name="Hopkins J."/>
            <person name="Karimpour-Fard A."/>
            <person name="Kim Y.H."/>
            <person name="Pollack J.R."/>
            <person name="Vinar T."/>
            <person name="Addo-Quaye C."/>
            <person name="Degenhardt J."/>
            <person name="Denby A."/>
            <person name="Hubisz M.J."/>
            <person name="Indap A."/>
            <person name="Kosiol C."/>
            <person name="Lahn B.T."/>
            <person name="Lawson H.A."/>
            <person name="Marklein A."/>
            <person name="Nielsen R."/>
            <person name="Vallender E.J."/>
            <person name="Clark A.G."/>
            <person name="Ferguson B."/>
            <person name="Hernandez R.D."/>
            <person name="Hirani K."/>
            <person name="Kehrer-Sawatzki H."/>
            <person name="Kolb J."/>
            <person name="Patil S."/>
            <person name="Pu L.-L."/>
            <person name="Ren Y."/>
            <person name="Smith D.G."/>
            <person name="Wheeler D.A."/>
            <person name="Schenck I."/>
            <person name="Ball E.V."/>
            <person name="Chen R."/>
            <person name="Cooper D.N."/>
            <person name="Giardine B."/>
            <person name="Hsu F."/>
            <person name="Kent W.J."/>
            <person name="Lesk A."/>
            <person name="Nelson D.L."/>
            <person name="O'brien W.E."/>
            <person name="Pruefer K."/>
            <person name="Stenson P.D."/>
            <person name="Wallace J.C."/>
            <person name="Ke H."/>
            <person name="Liu X.-M."/>
            <person name="Wang P."/>
            <person name="Xiang A.P."/>
            <person name="Yang F."/>
            <person name="Barber G.P."/>
            <person name="Haussler D."/>
            <person name="Karolchik D."/>
            <person name="Kern A.D."/>
            <person name="Kuhn R.M."/>
            <person name="Smith K.E."/>
            <person name="Zwieg A.S."/>
        </authorList>
    </citation>
    <scope>NUCLEOTIDE SEQUENCE [LARGE SCALE GENOMIC DNA]</scope>
    <source>
        <strain evidence="3">17573</strain>
    </source>
</reference>
<dbReference type="InParanoid" id="A0A5F8ARV5"/>
<reference evidence="2" key="4">
    <citation type="submission" date="2025-09" db="UniProtKB">
        <authorList>
            <consortium name="Ensembl"/>
        </authorList>
    </citation>
    <scope>IDENTIFICATION</scope>
    <source>
        <strain evidence="2">17573</strain>
    </source>
</reference>
<dbReference type="Bgee" id="ENSMMUG00000057890">
    <property type="expression patterns" value="Expressed in ileum and 12 other cell types or tissues"/>
</dbReference>
<evidence type="ECO:0000256" key="1">
    <source>
        <dbReference type="SAM" id="MobiDB-lite"/>
    </source>
</evidence>
<dbReference type="Proteomes" id="UP000006718">
    <property type="component" value="Chromosome 19"/>
</dbReference>
<evidence type="ECO:0000313" key="2">
    <source>
        <dbReference type="Ensembl" id="ENSMMUP00000080572.1"/>
    </source>
</evidence>
<reference evidence="2" key="2">
    <citation type="submission" date="2019-01" db="EMBL/GenBank/DDBJ databases">
        <authorList>
            <person name="Graves T."/>
            <person name="Eichler E.E."/>
            <person name="Wilson R.K."/>
        </authorList>
    </citation>
    <scope>NUCLEOTIDE SEQUENCE [LARGE SCALE GENOMIC DNA]</scope>
    <source>
        <strain evidence="2">17573</strain>
    </source>
</reference>
<dbReference type="GeneTree" id="ENSGT00390000014215"/>
<organism evidence="2 3">
    <name type="scientific">Macaca mulatta</name>
    <name type="common">Rhesus macaque</name>
    <dbReference type="NCBI Taxonomy" id="9544"/>
    <lineage>
        <taxon>Eukaryota</taxon>
        <taxon>Metazoa</taxon>
        <taxon>Chordata</taxon>
        <taxon>Craniata</taxon>
        <taxon>Vertebrata</taxon>
        <taxon>Euteleostomi</taxon>
        <taxon>Mammalia</taxon>
        <taxon>Eutheria</taxon>
        <taxon>Euarchontoglires</taxon>
        <taxon>Primates</taxon>
        <taxon>Haplorrhini</taxon>
        <taxon>Catarrhini</taxon>
        <taxon>Cercopithecidae</taxon>
        <taxon>Cercopithecinae</taxon>
        <taxon>Macaca</taxon>
    </lineage>
</organism>
<proteinExistence type="predicted"/>
<dbReference type="ExpressionAtlas" id="A0A5F8ARV5">
    <property type="expression patterns" value="baseline"/>
</dbReference>